<reference evidence="1" key="1">
    <citation type="submission" date="2022-08" db="UniProtKB">
        <authorList>
            <consortium name="EnsemblMetazoa"/>
        </authorList>
    </citation>
    <scope>IDENTIFICATION</scope>
    <source>
        <strain evidence="1">05x7-T-G4-1.051#20</strain>
    </source>
</reference>
<keyword evidence="2" id="KW-1185">Reference proteome</keyword>
<evidence type="ECO:0000313" key="2">
    <source>
        <dbReference type="Proteomes" id="UP000005408"/>
    </source>
</evidence>
<dbReference type="Proteomes" id="UP000005408">
    <property type="component" value="Unassembled WGS sequence"/>
</dbReference>
<organism evidence="1 2">
    <name type="scientific">Magallana gigas</name>
    <name type="common">Pacific oyster</name>
    <name type="synonym">Crassostrea gigas</name>
    <dbReference type="NCBI Taxonomy" id="29159"/>
    <lineage>
        <taxon>Eukaryota</taxon>
        <taxon>Metazoa</taxon>
        <taxon>Spiralia</taxon>
        <taxon>Lophotrochozoa</taxon>
        <taxon>Mollusca</taxon>
        <taxon>Bivalvia</taxon>
        <taxon>Autobranchia</taxon>
        <taxon>Pteriomorphia</taxon>
        <taxon>Ostreida</taxon>
        <taxon>Ostreoidea</taxon>
        <taxon>Ostreidae</taxon>
        <taxon>Magallana</taxon>
    </lineage>
</organism>
<protein>
    <submittedName>
        <fullName evidence="1">Uncharacterized protein</fullName>
    </submittedName>
</protein>
<evidence type="ECO:0000313" key="1">
    <source>
        <dbReference type="EnsemblMetazoa" id="G9793.1:cds"/>
    </source>
</evidence>
<dbReference type="EnsemblMetazoa" id="G9793.1">
    <property type="protein sequence ID" value="G9793.1:cds"/>
    <property type="gene ID" value="G9793"/>
</dbReference>
<dbReference type="AlphaFoldDB" id="A0A8W8P3F4"/>
<proteinExistence type="predicted"/>
<sequence length="115" mass="13337">MSEEHLKRARGDLRPLDGYAYPVYTTEVCPKNLTEWKERSSALNCNQTNAYMCVPNENITELLEFCYSGPQIRIVKGLCMFLYKRHSTLDAYECNHFTEGCPSSNYRSQDVHICK</sequence>
<accession>A0A8W8P3F4</accession>
<name>A0A8W8P3F4_MAGGI</name>